<name>R0LCS5_ANAPL</name>
<evidence type="ECO:0000313" key="2">
    <source>
        <dbReference type="Proteomes" id="UP000296049"/>
    </source>
</evidence>
<dbReference type="Proteomes" id="UP000296049">
    <property type="component" value="Unassembled WGS sequence"/>
</dbReference>
<organism evidence="1 2">
    <name type="scientific">Anas platyrhynchos</name>
    <name type="common">Mallard</name>
    <name type="synonym">Anas boschas</name>
    <dbReference type="NCBI Taxonomy" id="8839"/>
    <lineage>
        <taxon>Eukaryota</taxon>
        <taxon>Metazoa</taxon>
        <taxon>Chordata</taxon>
        <taxon>Craniata</taxon>
        <taxon>Vertebrata</taxon>
        <taxon>Euteleostomi</taxon>
        <taxon>Archelosauria</taxon>
        <taxon>Archosauria</taxon>
        <taxon>Dinosauria</taxon>
        <taxon>Saurischia</taxon>
        <taxon>Theropoda</taxon>
        <taxon>Coelurosauria</taxon>
        <taxon>Aves</taxon>
        <taxon>Neognathae</taxon>
        <taxon>Galloanserae</taxon>
        <taxon>Anseriformes</taxon>
        <taxon>Anatidae</taxon>
        <taxon>Anatinae</taxon>
        <taxon>Anas</taxon>
    </lineage>
</organism>
<evidence type="ECO:0000313" key="1">
    <source>
        <dbReference type="EMBL" id="EOB03469.1"/>
    </source>
</evidence>
<sequence length="60" mass="6981">MFSAAAGVFVRVDTCTRENKFLRLLLPWLLLATSWFGHRVCEQHGTKRSLREQGCEQSLW</sequence>
<dbReference type="EMBL" id="KB742855">
    <property type="protein sequence ID" value="EOB03469.1"/>
    <property type="molecule type" value="Genomic_DNA"/>
</dbReference>
<accession>R0LCS5</accession>
<proteinExistence type="predicted"/>
<reference evidence="2" key="1">
    <citation type="journal article" date="2013" name="Nat. Genet.">
        <title>The duck genome and transcriptome provide insight into an avian influenza virus reservoir species.</title>
        <authorList>
            <person name="Huang Y."/>
            <person name="Li Y."/>
            <person name="Burt D.W."/>
            <person name="Chen H."/>
            <person name="Zhang Y."/>
            <person name="Qian W."/>
            <person name="Kim H."/>
            <person name="Gan S."/>
            <person name="Zhao Y."/>
            <person name="Li J."/>
            <person name="Yi K."/>
            <person name="Feng H."/>
            <person name="Zhu P."/>
            <person name="Li B."/>
            <person name="Liu Q."/>
            <person name="Fairley S."/>
            <person name="Magor K.E."/>
            <person name="Du Z."/>
            <person name="Hu X."/>
            <person name="Goodman L."/>
            <person name="Tafer H."/>
            <person name="Vignal A."/>
            <person name="Lee T."/>
            <person name="Kim K.W."/>
            <person name="Sheng Z."/>
            <person name="An Y."/>
            <person name="Searle S."/>
            <person name="Herrero J."/>
            <person name="Groenen M.A."/>
            <person name="Crooijmans R.P."/>
            <person name="Faraut T."/>
            <person name="Cai Q."/>
            <person name="Webster R.G."/>
            <person name="Aldridge J.R."/>
            <person name="Warren W.C."/>
            <person name="Bartschat S."/>
            <person name="Kehr S."/>
            <person name="Marz M."/>
            <person name="Stadler P.F."/>
            <person name="Smith J."/>
            <person name="Kraus R.H."/>
            <person name="Zhao Y."/>
            <person name="Ren L."/>
            <person name="Fei J."/>
            <person name="Morisson M."/>
            <person name="Kaiser P."/>
            <person name="Griffin D.K."/>
            <person name="Rao M."/>
            <person name="Pitel F."/>
            <person name="Wang J."/>
            <person name="Li N."/>
        </authorList>
    </citation>
    <scope>NUCLEOTIDE SEQUENCE [LARGE SCALE GENOMIC DNA]</scope>
</reference>
<protein>
    <submittedName>
        <fullName evidence="1">Uncharacterized protein</fullName>
    </submittedName>
</protein>
<dbReference type="AlphaFoldDB" id="R0LCS5"/>
<keyword evidence="2" id="KW-1185">Reference proteome</keyword>
<gene>
    <name evidence="1" type="ORF">Anapl_04076</name>
</gene>